<dbReference type="Gene3D" id="1.10.510.10">
    <property type="entry name" value="Transferase(Phosphotransferase) domain 1"/>
    <property type="match status" value="1"/>
</dbReference>
<reference evidence="5" key="1">
    <citation type="submission" date="2025-08" db="UniProtKB">
        <authorList>
            <consortium name="RefSeq"/>
        </authorList>
    </citation>
    <scope>IDENTIFICATION</scope>
    <source>
        <tissue evidence="5">Fruit stalk</tissue>
    </source>
</reference>
<organism evidence="4 5">
    <name type="scientific">Durio zibethinus</name>
    <name type="common">Durian</name>
    <dbReference type="NCBI Taxonomy" id="66656"/>
    <lineage>
        <taxon>Eukaryota</taxon>
        <taxon>Viridiplantae</taxon>
        <taxon>Streptophyta</taxon>
        <taxon>Embryophyta</taxon>
        <taxon>Tracheophyta</taxon>
        <taxon>Spermatophyta</taxon>
        <taxon>Magnoliopsida</taxon>
        <taxon>eudicotyledons</taxon>
        <taxon>Gunneridae</taxon>
        <taxon>Pentapetalae</taxon>
        <taxon>rosids</taxon>
        <taxon>malvids</taxon>
        <taxon>Malvales</taxon>
        <taxon>Malvaceae</taxon>
        <taxon>Helicteroideae</taxon>
        <taxon>Durio</taxon>
    </lineage>
</organism>
<evidence type="ECO:0000313" key="5">
    <source>
        <dbReference type="RefSeq" id="XP_022727494.1"/>
    </source>
</evidence>
<name>A0A6P5XGL2_DURZI</name>
<accession>A0A6P5XGL2</accession>
<dbReference type="AlphaFoldDB" id="A0A6P5XGL2"/>
<feature type="compositionally biased region" description="Polar residues" evidence="2">
    <location>
        <begin position="94"/>
        <end position="113"/>
    </location>
</feature>
<keyword evidence="4" id="KW-1185">Reference proteome</keyword>
<dbReference type="SUPFAM" id="SSF56112">
    <property type="entry name" value="Protein kinase-like (PK-like)"/>
    <property type="match status" value="1"/>
</dbReference>
<evidence type="ECO:0000313" key="4">
    <source>
        <dbReference type="Proteomes" id="UP000515121"/>
    </source>
</evidence>
<dbReference type="InterPro" id="IPR051824">
    <property type="entry name" value="LRR_Rcpt-Like_S/T_Kinase"/>
</dbReference>
<dbReference type="KEGG" id="dzi:111283308"/>
<evidence type="ECO:0000256" key="2">
    <source>
        <dbReference type="SAM" id="MobiDB-lite"/>
    </source>
</evidence>
<protein>
    <submittedName>
        <fullName evidence="5">Receptor protein-tyrosine kinase CEPR2-like</fullName>
    </submittedName>
</protein>
<feature type="region of interest" description="Disordered" evidence="2">
    <location>
        <begin position="92"/>
        <end position="113"/>
    </location>
</feature>
<keyword evidence="3" id="KW-0732">Signal</keyword>
<feature type="signal peptide" evidence="3">
    <location>
        <begin position="1"/>
        <end position="17"/>
    </location>
</feature>
<sequence>MCIVGVVLLELVTGRGSIEEEYGEGKDIVYWVLTHLNDRQNVLKVLDKEVAFETVRDNMIKVSKVGILCTAKLPNLRPTMREVVKMLVDAEPCSSMSPDNQSQDKIGNWCSSS</sequence>
<dbReference type="PANTHER" id="PTHR48006:SF92">
    <property type="entry name" value="LRR RECEPTOR-LIKE SERINE_THREONINE-PROTEIN KINASE GSO1"/>
    <property type="match status" value="1"/>
</dbReference>
<dbReference type="GO" id="GO:0016020">
    <property type="term" value="C:membrane"/>
    <property type="evidence" value="ECO:0007669"/>
    <property type="project" value="UniProtKB-SubCell"/>
</dbReference>
<dbReference type="Proteomes" id="UP000515121">
    <property type="component" value="Unplaced"/>
</dbReference>
<evidence type="ECO:0000256" key="3">
    <source>
        <dbReference type="SAM" id="SignalP"/>
    </source>
</evidence>
<dbReference type="RefSeq" id="XP_022727494.1">
    <property type="nucleotide sequence ID" value="XM_022871759.1"/>
</dbReference>
<comment type="subcellular location">
    <subcellularLocation>
        <location evidence="1">Membrane</location>
        <topology evidence="1">Single-pass type I membrane protein</topology>
    </subcellularLocation>
</comment>
<dbReference type="OrthoDB" id="4062651at2759"/>
<dbReference type="InterPro" id="IPR011009">
    <property type="entry name" value="Kinase-like_dom_sf"/>
</dbReference>
<gene>
    <name evidence="5" type="primary">LOC111283308</name>
</gene>
<proteinExistence type="predicted"/>
<evidence type="ECO:0000256" key="1">
    <source>
        <dbReference type="ARBA" id="ARBA00004479"/>
    </source>
</evidence>
<feature type="chain" id="PRO_5027790725" evidence="3">
    <location>
        <begin position="18"/>
        <end position="113"/>
    </location>
</feature>
<dbReference type="GeneID" id="111283308"/>
<dbReference type="PANTHER" id="PTHR48006">
    <property type="entry name" value="LEUCINE-RICH REPEAT-CONTAINING PROTEIN DDB_G0281931-RELATED"/>
    <property type="match status" value="1"/>
</dbReference>